<dbReference type="SUPFAM" id="SSF52540">
    <property type="entry name" value="P-loop containing nucleoside triphosphate hydrolases"/>
    <property type="match status" value="1"/>
</dbReference>
<dbReference type="CDD" id="cd00157">
    <property type="entry name" value="Rho"/>
    <property type="match status" value="1"/>
</dbReference>
<keyword evidence="5" id="KW-1185">Reference proteome</keyword>
<evidence type="ECO:0000256" key="1">
    <source>
        <dbReference type="ARBA" id="ARBA00010142"/>
    </source>
</evidence>
<dbReference type="Pfam" id="PF00071">
    <property type="entry name" value="Ras"/>
    <property type="match status" value="1"/>
</dbReference>
<sequence>MSIIRNSGSYTSFDKSNIKCVIVGDPMVGKTCLARRLASHEFQSEYTPTMFDNYAVTTIVDDHPYVLSLFDTAGQEEFNRLRSLAYMNCDVFFLCFSVARPESLQHVIDVWVPELKHYSPNTPIILIGTQIDIRDEGDSKSKLNICSKNFVQTKEGLHVTTKIGAANYVECSSLTEVGISRLKESVIEVSNQSTKPRDGNCNCCQIV</sequence>
<accession>A0AAN8PPK5</accession>
<proteinExistence type="inferred from homology"/>
<dbReference type="SMART" id="SM00173">
    <property type="entry name" value="RAS"/>
    <property type="match status" value="1"/>
</dbReference>
<keyword evidence="3" id="KW-0342">GTP-binding</keyword>
<dbReference type="NCBIfam" id="TIGR00231">
    <property type="entry name" value="small_GTP"/>
    <property type="match status" value="1"/>
</dbReference>
<dbReference type="InterPro" id="IPR027417">
    <property type="entry name" value="P-loop_NTPase"/>
</dbReference>
<evidence type="ECO:0000256" key="2">
    <source>
        <dbReference type="ARBA" id="ARBA00022741"/>
    </source>
</evidence>
<dbReference type="PROSITE" id="PS51419">
    <property type="entry name" value="RAB"/>
    <property type="match status" value="1"/>
</dbReference>
<gene>
    <name evidence="4" type="ORF">SNE40_009038</name>
</gene>
<dbReference type="SMART" id="SM00174">
    <property type="entry name" value="RHO"/>
    <property type="match status" value="1"/>
</dbReference>
<dbReference type="PROSITE" id="PS51421">
    <property type="entry name" value="RAS"/>
    <property type="match status" value="1"/>
</dbReference>
<evidence type="ECO:0000256" key="3">
    <source>
        <dbReference type="ARBA" id="ARBA00023134"/>
    </source>
</evidence>
<dbReference type="InterPro" id="IPR005225">
    <property type="entry name" value="Small_GTP-bd"/>
</dbReference>
<comment type="similarity">
    <text evidence="1">Belongs to the small GTPase superfamily. Rho family.</text>
</comment>
<dbReference type="FunFam" id="3.40.50.300:FF:001179">
    <property type="entry name" value="Rho family GTPase"/>
    <property type="match status" value="1"/>
</dbReference>
<dbReference type="AlphaFoldDB" id="A0AAN8PPK5"/>
<dbReference type="GO" id="GO:0003924">
    <property type="term" value="F:GTPase activity"/>
    <property type="evidence" value="ECO:0007669"/>
    <property type="project" value="InterPro"/>
</dbReference>
<dbReference type="GO" id="GO:0005525">
    <property type="term" value="F:GTP binding"/>
    <property type="evidence" value="ECO:0007669"/>
    <property type="project" value="UniProtKB-KW"/>
</dbReference>
<dbReference type="Gene3D" id="3.40.50.300">
    <property type="entry name" value="P-loop containing nucleotide triphosphate hydrolases"/>
    <property type="match status" value="1"/>
</dbReference>
<dbReference type="SMART" id="SM00175">
    <property type="entry name" value="RAB"/>
    <property type="match status" value="1"/>
</dbReference>
<dbReference type="PANTHER" id="PTHR24072">
    <property type="entry name" value="RHO FAMILY GTPASE"/>
    <property type="match status" value="1"/>
</dbReference>
<reference evidence="4 5" key="1">
    <citation type="submission" date="2024-01" db="EMBL/GenBank/DDBJ databases">
        <title>The genome of the rayed Mediterranean limpet Patella caerulea (Linnaeus, 1758).</title>
        <authorList>
            <person name="Anh-Thu Weber A."/>
            <person name="Halstead-Nussloch G."/>
        </authorList>
    </citation>
    <scope>NUCLEOTIDE SEQUENCE [LARGE SCALE GENOMIC DNA]</scope>
    <source>
        <strain evidence="4">AATW-2023a</strain>
        <tissue evidence="4">Whole specimen</tissue>
    </source>
</reference>
<dbReference type="PROSITE" id="PS51420">
    <property type="entry name" value="RHO"/>
    <property type="match status" value="1"/>
</dbReference>
<evidence type="ECO:0000313" key="5">
    <source>
        <dbReference type="Proteomes" id="UP001347796"/>
    </source>
</evidence>
<evidence type="ECO:0000313" key="4">
    <source>
        <dbReference type="EMBL" id="KAK6181107.1"/>
    </source>
</evidence>
<keyword evidence="2" id="KW-0547">Nucleotide-binding</keyword>
<dbReference type="PRINTS" id="PR00449">
    <property type="entry name" value="RASTRNSFRMNG"/>
</dbReference>
<comment type="caution">
    <text evidence="4">The sequence shown here is derived from an EMBL/GenBank/DDBJ whole genome shotgun (WGS) entry which is preliminary data.</text>
</comment>
<organism evidence="4 5">
    <name type="scientific">Patella caerulea</name>
    <name type="common">Rayed Mediterranean limpet</name>
    <dbReference type="NCBI Taxonomy" id="87958"/>
    <lineage>
        <taxon>Eukaryota</taxon>
        <taxon>Metazoa</taxon>
        <taxon>Spiralia</taxon>
        <taxon>Lophotrochozoa</taxon>
        <taxon>Mollusca</taxon>
        <taxon>Gastropoda</taxon>
        <taxon>Patellogastropoda</taxon>
        <taxon>Patelloidea</taxon>
        <taxon>Patellidae</taxon>
        <taxon>Patella</taxon>
    </lineage>
</organism>
<dbReference type="InterPro" id="IPR001806">
    <property type="entry name" value="Small_GTPase"/>
</dbReference>
<dbReference type="Proteomes" id="UP001347796">
    <property type="component" value="Unassembled WGS sequence"/>
</dbReference>
<dbReference type="GO" id="GO:0007264">
    <property type="term" value="P:small GTPase-mediated signal transduction"/>
    <property type="evidence" value="ECO:0007669"/>
    <property type="project" value="InterPro"/>
</dbReference>
<dbReference type="InterPro" id="IPR003578">
    <property type="entry name" value="Small_GTPase_Rho"/>
</dbReference>
<name>A0AAN8PPK5_PATCE</name>
<dbReference type="EMBL" id="JAZGQO010000007">
    <property type="protein sequence ID" value="KAK6181107.1"/>
    <property type="molecule type" value="Genomic_DNA"/>
</dbReference>
<protein>
    <submittedName>
        <fullName evidence="4">Uncharacterized protein</fullName>
    </submittedName>
</protein>